<organism evidence="2">
    <name type="scientific">Enterobacter cloacae subsp. cloacae</name>
    <dbReference type="NCBI Taxonomy" id="336306"/>
    <lineage>
        <taxon>Bacteria</taxon>
        <taxon>Pseudomonadati</taxon>
        <taxon>Pseudomonadota</taxon>
        <taxon>Gammaproteobacteria</taxon>
        <taxon>Enterobacterales</taxon>
        <taxon>Enterobacteriaceae</taxon>
        <taxon>Enterobacter</taxon>
        <taxon>Enterobacter cloacae complex</taxon>
    </lineage>
</organism>
<dbReference type="EMBL" id="KY126370">
    <property type="protein sequence ID" value="ARB02471.1"/>
    <property type="molecule type" value="Genomic_DNA"/>
</dbReference>
<gene>
    <name evidence="2" type="primary">mobC</name>
</gene>
<geneLocation type="plasmid" evidence="2">
    <name>pOP-I</name>
</geneLocation>
<evidence type="ECO:0000313" key="2">
    <source>
        <dbReference type="EMBL" id="ARB02471.1"/>
    </source>
</evidence>
<dbReference type="RefSeq" id="WP_172689591.1">
    <property type="nucleotide sequence ID" value="NZ_KY126370.1"/>
</dbReference>
<keyword evidence="2" id="KW-0614">Plasmid</keyword>
<evidence type="ECO:0000256" key="1">
    <source>
        <dbReference type="SAM" id="MobiDB-lite"/>
    </source>
</evidence>
<protein>
    <submittedName>
        <fullName evidence="2">Mobilization protein C MobC</fullName>
    </submittedName>
</protein>
<dbReference type="AlphaFoldDB" id="A0A217EVV5"/>
<name>A0A217EVV5_ENTCL</name>
<proteinExistence type="predicted"/>
<feature type="region of interest" description="Disordered" evidence="1">
    <location>
        <begin position="78"/>
        <end position="102"/>
    </location>
</feature>
<accession>A0A217EVV5</accession>
<sequence>MSKKAFYSDEDIELAKVALAGLPDLTPQRKSQKEFLDAIRDDLLALVKTKGYTVSDLKETLKTTGYEISERALRDIVRDADKNKPARKNRRSMAGNSSSPMK</sequence>
<reference evidence="2" key="1">
    <citation type="submission" date="2016-11" db="EMBL/GenBank/DDBJ databases">
        <title>Evolution of class 1 integrons: mobilization and dispersal via food-borne bacteria.</title>
        <authorList>
            <person name="Ghaly T.M."/>
            <person name="Chow L."/>
            <person name="Asher A.J."/>
            <person name="Waldron L.S."/>
            <person name="Gillings M.R."/>
        </authorList>
    </citation>
    <scope>NUCLEOTIDE SEQUENCE</scope>
    <source>
        <strain evidence="2">MN201516</strain>
        <plasmid evidence="2">pOP-I</plasmid>
    </source>
</reference>